<name>A0A067P730_9AGAM</name>
<dbReference type="InterPro" id="IPR012337">
    <property type="entry name" value="RNaseH-like_sf"/>
</dbReference>
<reference evidence="2" key="1">
    <citation type="journal article" date="2014" name="Proc. Natl. Acad. Sci. U.S.A.">
        <title>Extensive sampling of basidiomycete genomes demonstrates inadequacy of the white-rot/brown-rot paradigm for wood decay fungi.</title>
        <authorList>
            <person name="Riley R."/>
            <person name="Salamov A.A."/>
            <person name="Brown D.W."/>
            <person name="Nagy L.G."/>
            <person name="Floudas D."/>
            <person name="Held B.W."/>
            <person name="Levasseur A."/>
            <person name="Lombard V."/>
            <person name="Morin E."/>
            <person name="Otillar R."/>
            <person name="Lindquist E.A."/>
            <person name="Sun H."/>
            <person name="LaButti K.M."/>
            <person name="Schmutz J."/>
            <person name="Jabbour D."/>
            <person name="Luo H."/>
            <person name="Baker S.E."/>
            <person name="Pisabarro A.G."/>
            <person name="Walton J.D."/>
            <person name="Blanchette R.A."/>
            <person name="Henrissat B."/>
            <person name="Martin F."/>
            <person name="Cullen D."/>
            <person name="Hibbett D.S."/>
            <person name="Grigoriev I.V."/>
        </authorList>
    </citation>
    <scope>NUCLEOTIDE SEQUENCE [LARGE SCALE GENOMIC DNA]</scope>
    <source>
        <strain evidence="2">MUCL 33604</strain>
    </source>
</reference>
<dbReference type="InParanoid" id="A0A067P730"/>
<dbReference type="HOGENOM" id="CLU_010866_0_0_1"/>
<proteinExistence type="predicted"/>
<dbReference type="Proteomes" id="UP000027265">
    <property type="component" value="Unassembled WGS sequence"/>
</dbReference>
<dbReference type="AlphaFoldDB" id="A0A067P730"/>
<dbReference type="SUPFAM" id="SSF53098">
    <property type="entry name" value="Ribonuclease H-like"/>
    <property type="match status" value="1"/>
</dbReference>
<gene>
    <name evidence="1" type="ORF">JAAARDRAFT_63609</name>
</gene>
<sequence>MLSNFLANSPLSYLCHLLTPYATRLSLIPKTQVATQQGVQTRDLMGFLSNVSCWSNRMKQSVYAIKRDQMKGFDYLAPEGFHDAIRAYGLPEAIIDLDKAAQENVSCRIRTAYGLTEPILISGVNMQGRSASPIKSTFTTGMGHYWLNDLAAASQDTLIIQTDAGRRNDPHLSIDNIRLPIVMVEATDDSYIFAKTLVGLQYFCLMMERFQFTYGWLTQWSKTAMMAQIIAARVRAMLSLQPLREDDAVALDTLIASKIHGLLGFPFAPNKDILTLPVPFMGFEFPSISRINTTLAIEGLVRDLNHHVAPYRQMALITMADWSCMYNNCLSPLDRSGLSLDFVHYYNRLPTAWIVAQKMLRSIKPRLYIRQTDQSHVIRGEIGLSHAAHLCSRHRPNAPHGRTWLSLRSRGIQWLRQVGDWDYDPLWASDGSMLPALAGLRDLKTVTAAVTGPSTAIFRIMGRNSSILHGELFGIISALTLADENTSAILYTDHLNTVRLIEDHRTALSQEKRNVAIEYTRGHADDTSIPSRLNSEADHYASKSQRFSDNLPPAPIPTFFMDEYTPYSESDGWIESNLKEYISLLLVEQTSMVLGTGHKFRMATWLYDPRPPPNHPYTRAPSAYSATVQLYARSGQLPTALCLADRGRTLSASCRFGCQTYEDPHHVFVYSTSPEIAYYTTSTLPGTQQVSDSQAEYGEMYNGAQQSALGAN</sequence>
<dbReference type="OrthoDB" id="3251015at2759"/>
<accession>A0A067P730</accession>
<organism evidence="1 2">
    <name type="scientific">Jaapia argillacea MUCL 33604</name>
    <dbReference type="NCBI Taxonomy" id="933084"/>
    <lineage>
        <taxon>Eukaryota</taxon>
        <taxon>Fungi</taxon>
        <taxon>Dikarya</taxon>
        <taxon>Basidiomycota</taxon>
        <taxon>Agaricomycotina</taxon>
        <taxon>Agaricomycetes</taxon>
        <taxon>Agaricomycetidae</taxon>
        <taxon>Jaapiales</taxon>
        <taxon>Jaapiaceae</taxon>
        <taxon>Jaapia</taxon>
    </lineage>
</organism>
<protein>
    <submittedName>
        <fullName evidence="1">Uncharacterized protein</fullName>
    </submittedName>
</protein>
<keyword evidence="2" id="KW-1185">Reference proteome</keyword>
<dbReference type="EMBL" id="KL197778">
    <property type="protein sequence ID" value="KDQ49630.1"/>
    <property type="molecule type" value="Genomic_DNA"/>
</dbReference>
<evidence type="ECO:0000313" key="2">
    <source>
        <dbReference type="Proteomes" id="UP000027265"/>
    </source>
</evidence>
<evidence type="ECO:0000313" key="1">
    <source>
        <dbReference type="EMBL" id="KDQ49630.1"/>
    </source>
</evidence>